<evidence type="ECO:0000256" key="7">
    <source>
        <dbReference type="HAMAP-Rule" id="MF_00201"/>
    </source>
</evidence>
<evidence type="ECO:0000259" key="8">
    <source>
        <dbReference type="Pfam" id="PF11967"/>
    </source>
</evidence>
<feature type="domain" description="DNA replication/recombination mediator RecO N-terminal" evidence="8">
    <location>
        <begin position="1"/>
        <end position="78"/>
    </location>
</feature>
<dbReference type="InterPro" id="IPR003717">
    <property type="entry name" value="RecO"/>
</dbReference>
<dbReference type="InterPro" id="IPR012340">
    <property type="entry name" value="NA-bd_OB-fold"/>
</dbReference>
<keyword evidence="3 7" id="KW-0227">DNA damage</keyword>
<reference evidence="9 10" key="1">
    <citation type="submission" date="2016-03" db="EMBL/GenBank/DDBJ databases">
        <title>Speciation and ecological success in dimly lit waters: horizontal gene transfer in a green sulfur bacteria bloom unveiled by metagenomic assembly.</title>
        <authorList>
            <person name="Llorens-Mares T."/>
            <person name="Liu Z."/>
            <person name="Allen L.Z."/>
            <person name="Rusch D.B."/>
            <person name="Craig M.T."/>
            <person name="Dupont C.L."/>
            <person name="Bryant D.A."/>
            <person name="Casamayor E.O."/>
        </authorList>
    </citation>
    <scope>NUCLEOTIDE SEQUENCE [LARGE SCALE GENOMIC DNA]</scope>
    <source>
        <strain evidence="9">CIII</strain>
    </source>
</reference>
<dbReference type="SUPFAM" id="SSF57863">
    <property type="entry name" value="ArfGap/RecO-like zinc finger"/>
    <property type="match status" value="1"/>
</dbReference>
<evidence type="ECO:0000256" key="1">
    <source>
        <dbReference type="ARBA" id="ARBA00007452"/>
    </source>
</evidence>
<comment type="similarity">
    <text evidence="1 7">Belongs to the RecO family.</text>
</comment>
<dbReference type="EMBL" id="LVWG01000017">
    <property type="protein sequence ID" value="KZK74889.1"/>
    <property type="molecule type" value="Genomic_DNA"/>
</dbReference>
<name>A0A165M709_PELLU</name>
<evidence type="ECO:0000256" key="5">
    <source>
        <dbReference type="ARBA" id="ARBA00023204"/>
    </source>
</evidence>
<evidence type="ECO:0000256" key="3">
    <source>
        <dbReference type="ARBA" id="ARBA00022763"/>
    </source>
</evidence>
<dbReference type="Gene3D" id="2.40.50.140">
    <property type="entry name" value="Nucleic acid-binding proteins"/>
    <property type="match status" value="1"/>
</dbReference>
<evidence type="ECO:0000313" key="10">
    <source>
        <dbReference type="Proteomes" id="UP000076481"/>
    </source>
</evidence>
<dbReference type="PANTHER" id="PTHR33991:SF1">
    <property type="entry name" value="DNA REPAIR PROTEIN RECO"/>
    <property type="match status" value="1"/>
</dbReference>
<sequence length="264" mass="28971">MILKTRAVVLREVKYRDQSKILTLYTREFGKMACILKGGRNPKNRLSGIFSAGNVLDIVLYRKPEREVQLISDGSLVSCPMVPGPDIERFGVLYRIIDLVRLTTERDSRSLRLFSLLESTLLELNRERVAYRTLYAWFLLRFISLQGFAPELCRCVFSGREIPGDGGEGPRGELLFVMNPGGLALPGTIHADGRNVRPITPEAADLLSALSRTATAASAADGSGTAEGGAALICGTILQEYCRHHLEHTGGQKNLAVISQLLAE</sequence>
<dbReference type="Proteomes" id="UP000076481">
    <property type="component" value="Unassembled WGS sequence"/>
</dbReference>
<dbReference type="InterPro" id="IPR037278">
    <property type="entry name" value="ARFGAP/RecO"/>
</dbReference>
<dbReference type="HAMAP" id="MF_00201">
    <property type="entry name" value="RecO"/>
    <property type="match status" value="1"/>
</dbReference>
<dbReference type="Pfam" id="PF02565">
    <property type="entry name" value="RecO_C"/>
    <property type="match status" value="1"/>
</dbReference>
<dbReference type="InterPro" id="IPR042242">
    <property type="entry name" value="RecO_C"/>
</dbReference>
<dbReference type="Pfam" id="PF11967">
    <property type="entry name" value="RecO_N"/>
    <property type="match status" value="1"/>
</dbReference>
<dbReference type="GO" id="GO:0006310">
    <property type="term" value="P:DNA recombination"/>
    <property type="evidence" value="ECO:0007669"/>
    <property type="project" value="UniProtKB-UniRule"/>
</dbReference>
<dbReference type="GO" id="GO:0043590">
    <property type="term" value="C:bacterial nucleoid"/>
    <property type="evidence" value="ECO:0007669"/>
    <property type="project" value="TreeGrafter"/>
</dbReference>
<comment type="caution">
    <text evidence="9">The sequence shown here is derived from an EMBL/GenBank/DDBJ whole genome shotgun (WGS) entry which is preliminary data.</text>
</comment>
<comment type="function">
    <text evidence="7">Involved in DNA repair and RecF pathway recombination.</text>
</comment>
<protein>
    <recommendedName>
        <fullName evidence="2 7">DNA repair protein RecO</fullName>
    </recommendedName>
    <alternativeName>
        <fullName evidence="6 7">Recombination protein O</fullName>
    </alternativeName>
</protein>
<dbReference type="InterPro" id="IPR022572">
    <property type="entry name" value="DNA_rep/recomb_RecO_N"/>
</dbReference>
<keyword evidence="4 7" id="KW-0233">DNA recombination</keyword>
<evidence type="ECO:0000256" key="4">
    <source>
        <dbReference type="ARBA" id="ARBA00023172"/>
    </source>
</evidence>
<accession>A0A165M709</accession>
<dbReference type="Gene3D" id="1.20.1440.120">
    <property type="entry name" value="Recombination protein O, C-terminal domain"/>
    <property type="match status" value="1"/>
</dbReference>
<dbReference type="GO" id="GO:0006302">
    <property type="term" value="P:double-strand break repair"/>
    <property type="evidence" value="ECO:0007669"/>
    <property type="project" value="TreeGrafter"/>
</dbReference>
<dbReference type="RefSeq" id="WP_303680983.1">
    <property type="nucleotide sequence ID" value="NZ_LVWG01000017.1"/>
</dbReference>
<keyword evidence="5 7" id="KW-0234">DNA repair</keyword>
<evidence type="ECO:0000256" key="6">
    <source>
        <dbReference type="ARBA" id="ARBA00033409"/>
    </source>
</evidence>
<dbReference type="SUPFAM" id="SSF50249">
    <property type="entry name" value="Nucleic acid-binding proteins"/>
    <property type="match status" value="1"/>
</dbReference>
<dbReference type="AlphaFoldDB" id="A0A165M709"/>
<dbReference type="PANTHER" id="PTHR33991">
    <property type="entry name" value="DNA REPAIR PROTEIN RECO"/>
    <property type="match status" value="1"/>
</dbReference>
<proteinExistence type="inferred from homology"/>
<dbReference type="NCBIfam" id="TIGR00613">
    <property type="entry name" value="reco"/>
    <property type="match status" value="1"/>
</dbReference>
<evidence type="ECO:0000256" key="2">
    <source>
        <dbReference type="ARBA" id="ARBA00021310"/>
    </source>
</evidence>
<evidence type="ECO:0000313" key="9">
    <source>
        <dbReference type="EMBL" id="KZK74889.1"/>
    </source>
</evidence>
<organism evidence="9 10">
    <name type="scientific">Pelodictyon luteolum</name>
    <dbReference type="NCBI Taxonomy" id="1100"/>
    <lineage>
        <taxon>Bacteria</taxon>
        <taxon>Pseudomonadati</taxon>
        <taxon>Chlorobiota</taxon>
        <taxon>Chlorobiia</taxon>
        <taxon>Chlorobiales</taxon>
        <taxon>Chlorobiaceae</taxon>
        <taxon>Chlorobium/Pelodictyon group</taxon>
        <taxon>Pelodictyon</taxon>
    </lineage>
</organism>
<gene>
    <name evidence="7" type="primary">recO</name>
    <name evidence="9" type="ORF">A3K90_09770</name>
</gene>